<dbReference type="CDD" id="cd06445">
    <property type="entry name" value="ATase"/>
    <property type="match status" value="1"/>
</dbReference>
<dbReference type="InterPro" id="IPR008332">
    <property type="entry name" value="MethylG_MeTrfase_N"/>
</dbReference>
<dbReference type="Gene3D" id="1.10.10.60">
    <property type="entry name" value="Homeodomain-like"/>
    <property type="match status" value="1"/>
</dbReference>
<evidence type="ECO:0000259" key="11">
    <source>
        <dbReference type="PROSITE" id="PS01124"/>
    </source>
</evidence>
<proteinExistence type="inferred from homology"/>
<dbReference type="InterPro" id="IPR014048">
    <property type="entry name" value="MethylDNA_cys_MeTrfase_DNA-bd"/>
</dbReference>
<dbReference type="GO" id="GO:0003700">
    <property type="term" value="F:DNA-binding transcription factor activity"/>
    <property type="evidence" value="ECO:0007669"/>
    <property type="project" value="InterPro"/>
</dbReference>
<keyword evidence="4 12" id="KW-0489">Methyltransferase</keyword>
<evidence type="ECO:0000256" key="10">
    <source>
        <dbReference type="ARBA" id="ARBA00049348"/>
    </source>
</evidence>
<name>A0A1G7TDA2_9BACT</name>
<dbReference type="SUPFAM" id="SSF46689">
    <property type="entry name" value="Homeodomain-like"/>
    <property type="match status" value="1"/>
</dbReference>
<dbReference type="EC" id="2.1.1.63" evidence="3"/>
<dbReference type="PANTHER" id="PTHR10815:SF13">
    <property type="entry name" value="METHYLATED-DNA--PROTEIN-CYSTEINE METHYLTRANSFERASE"/>
    <property type="match status" value="1"/>
</dbReference>
<keyword evidence="5 12" id="KW-0808">Transferase</keyword>
<dbReference type="GO" id="GO:0032259">
    <property type="term" value="P:methylation"/>
    <property type="evidence" value="ECO:0007669"/>
    <property type="project" value="UniProtKB-KW"/>
</dbReference>
<dbReference type="RefSeq" id="WP_090155988.1">
    <property type="nucleotide sequence ID" value="NZ_FNAN01000017.1"/>
</dbReference>
<dbReference type="NCBIfam" id="TIGR00589">
    <property type="entry name" value="ogt"/>
    <property type="match status" value="1"/>
</dbReference>
<dbReference type="SUPFAM" id="SSF53155">
    <property type="entry name" value="Methylated DNA-protein cysteine methyltransferase domain"/>
    <property type="match status" value="1"/>
</dbReference>
<keyword evidence="9" id="KW-0234">DNA repair</keyword>
<dbReference type="EMBL" id="FNAN01000017">
    <property type="protein sequence ID" value="SDG33347.1"/>
    <property type="molecule type" value="Genomic_DNA"/>
</dbReference>
<keyword evidence="7" id="KW-0805">Transcription regulation</keyword>
<dbReference type="SUPFAM" id="SSF46767">
    <property type="entry name" value="Methylated DNA-protein cysteine methyltransferase, C-terminal domain"/>
    <property type="match status" value="1"/>
</dbReference>
<dbReference type="Pfam" id="PF02870">
    <property type="entry name" value="Methyltransf_1N"/>
    <property type="match status" value="1"/>
</dbReference>
<dbReference type="Pfam" id="PF12833">
    <property type="entry name" value="HTH_18"/>
    <property type="match status" value="1"/>
</dbReference>
<dbReference type="FunFam" id="1.10.10.10:FF:000214">
    <property type="entry name" value="Methylated-DNA--protein-cysteine methyltransferase"/>
    <property type="match status" value="1"/>
</dbReference>
<comment type="catalytic activity">
    <reaction evidence="1">
        <text>a 4-O-methyl-thymidine in DNA + L-cysteinyl-[protein] = a thymidine in DNA + S-methyl-L-cysteinyl-[protein]</text>
        <dbReference type="Rhea" id="RHEA:53428"/>
        <dbReference type="Rhea" id="RHEA-COMP:10131"/>
        <dbReference type="Rhea" id="RHEA-COMP:10132"/>
        <dbReference type="Rhea" id="RHEA-COMP:13555"/>
        <dbReference type="Rhea" id="RHEA-COMP:13556"/>
        <dbReference type="ChEBI" id="CHEBI:29950"/>
        <dbReference type="ChEBI" id="CHEBI:82612"/>
        <dbReference type="ChEBI" id="CHEBI:137386"/>
        <dbReference type="ChEBI" id="CHEBI:137387"/>
        <dbReference type="EC" id="2.1.1.63"/>
    </reaction>
</comment>
<dbReference type="InterPro" id="IPR036217">
    <property type="entry name" value="MethylDNA_cys_MeTrfase_DNAb"/>
</dbReference>
<dbReference type="InterPro" id="IPR036388">
    <property type="entry name" value="WH-like_DNA-bd_sf"/>
</dbReference>
<reference evidence="13" key="1">
    <citation type="submission" date="2016-10" db="EMBL/GenBank/DDBJ databases">
        <authorList>
            <person name="Varghese N."/>
            <person name="Submissions S."/>
        </authorList>
    </citation>
    <scope>NUCLEOTIDE SEQUENCE [LARGE SCALE GENOMIC DNA]</scope>
    <source>
        <strain evidence="13">DSM 25329</strain>
    </source>
</reference>
<dbReference type="Gene3D" id="1.10.10.10">
    <property type="entry name" value="Winged helix-like DNA-binding domain superfamily/Winged helix DNA-binding domain"/>
    <property type="match status" value="1"/>
</dbReference>
<dbReference type="GO" id="GO:0003908">
    <property type="term" value="F:methylated-DNA-[protein]-cysteine S-methyltransferase activity"/>
    <property type="evidence" value="ECO:0007669"/>
    <property type="project" value="UniProtKB-EC"/>
</dbReference>
<evidence type="ECO:0000313" key="13">
    <source>
        <dbReference type="Proteomes" id="UP000198748"/>
    </source>
</evidence>
<keyword evidence="13" id="KW-1185">Reference proteome</keyword>
<dbReference type="InterPro" id="IPR001497">
    <property type="entry name" value="MethylDNA_cys_MeTrfase_AS"/>
</dbReference>
<dbReference type="Pfam" id="PF01035">
    <property type="entry name" value="DNA_binding_1"/>
    <property type="match status" value="1"/>
</dbReference>
<keyword evidence="6" id="KW-0227">DNA damage</keyword>
<dbReference type="GO" id="GO:0043565">
    <property type="term" value="F:sequence-specific DNA binding"/>
    <property type="evidence" value="ECO:0007669"/>
    <property type="project" value="InterPro"/>
</dbReference>
<sequence>MDQQAYNYDKIAKAIEYIVANAKEQPTLTEVADEVNISQFHFQRMFSEWAGVSPKRFLQYITTGYLKDKIKDTTNLAELAESAGLSSQSRVYDHFISIEGVTPQEFKSAGKGLVINYGFHETPFGDCFVAATERGICAMAFVDDATRDFQLIELARKWHYATIRPDQQLAAGYIQRIFRPAEQSLEKLPLLVQGTNFQLKVWEALLSIPQGSVTTYQQIAEKIGHPKAVRAVGSAVGDNPIAYIIPCHRVIRKEGILGEYRWGSLRKKALIGWEAARQDEEYFAQEQAILK</sequence>
<dbReference type="Proteomes" id="UP000198748">
    <property type="component" value="Unassembled WGS sequence"/>
</dbReference>
<evidence type="ECO:0000256" key="9">
    <source>
        <dbReference type="ARBA" id="ARBA00023204"/>
    </source>
</evidence>
<keyword evidence="8" id="KW-0804">Transcription</keyword>
<comment type="catalytic activity">
    <reaction evidence="10">
        <text>a 6-O-methyl-2'-deoxyguanosine in DNA + L-cysteinyl-[protein] = S-methyl-L-cysteinyl-[protein] + a 2'-deoxyguanosine in DNA</text>
        <dbReference type="Rhea" id="RHEA:24000"/>
        <dbReference type="Rhea" id="RHEA-COMP:10131"/>
        <dbReference type="Rhea" id="RHEA-COMP:10132"/>
        <dbReference type="Rhea" id="RHEA-COMP:11367"/>
        <dbReference type="Rhea" id="RHEA-COMP:11368"/>
        <dbReference type="ChEBI" id="CHEBI:29950"/>
        <dbReference type="ChEBI" id="CHEBI:82612"/>
        <dbReference type="ChEBI" id="CHEBI:85445"/>
        <dbReference type="ChEBI" id="CHEBI:85448"/>
        <dbReference type="EC" id="2.1.1.63"/>
    </reaction>
</comment>
<evidence type="ECO:0000256" key="5">
    <source>
        <dbReference type="ARBA" id="ARBA00022679"/>
    </source>
</evidence>
<evidence type="ECO:0000256" key="2">
    <source>
        <dbReference type="ARBA" id="ARBA00008711"/>
    </source>
</evidence>
<accession>A0A1G7TDA2</accession>
<gene>
    <name evidence="12" type="ORF">SAMN04487996_117184</name>
</gene>
<evidence type="ECO:0000256" key="7">
    <source>
        <dbReference type="ARBA" id="ARBA00023015"/>
    </source>
</evidence>
<evidence type="ECO:0000256" key="3">
    <source>
        <dbReference type="ARBA" id="ARBA00011918"/>
    </source>
</evidence>
<evidence type="ECO:0000256" key="8">
    <source>
        <dbReference type="ARBA" id="ARBA00023163"/>
    </source>
</evidence>
<dbReference type="InterPro" id="IPR018060">
    <property type="entry name" value="HTH_AraC"/>
</dbReference>
<dbReference type="InterPro" id="IPR009057">
    <property type="entry name" value="Homeodomain-like_sf"/>
</dbReference>
<dbReference type="AlphaFoldDB" id="A0A1G7TDA2"/>
<dbReference type="STRING" id="659014.SAMN04487996_117184"/>
<dbReference type="OrthoDB" id="9802228at2"/>
<dbReference type="InterPro" id="IPR036631">
    <property type="entry name" value="MGMT_N_sf"/>
</dbReference>
<feature type="domain" description="HTH araC/xylS-type" evidence="11">
    <location>
        <begin position="12"/>
        <end position="109"/>
    </location>
</feature>
<organism evidence="12 13">
    <name type="scientific">Dyadobacter soli</name>
    <dbReference type="NCBI Taxonomy" id="659014"/>
    <lineage>
        <taxon>Bacteria</taxon>
        <taxon>Pseudomonadati</taxon>
        <taxon>Bacteroidota</taxon>
        <taxon>Cytophagia</taxon>
        <taxon>Cytophagales</taxon>
        <taxon>Spirosomataceae</taxon>
        <taxon>Dyadobacter</taxon>
    </lineage>
</organism>
<dbReference type="PROSITE" id="PS01124">
    <property type="entry name" value="HTH_ARAC_FAMILY_2"/>
    <property type="match status" value="1"/>
</dbReference>
<protein>
    <recommendedName>
        <fullName evidence="3">methylated-DNA--[protein]-cysteine S-methyltransferase</fullName>
        <ecNumber evidence="3">2.1.1.63</ecNumber>
    </recommendedName>
</protein>
<dbReference type="Gene3D" id="3.30.160.70">
    <property type="entry name" value="Methylated DNA-protein cysteine methyltransferase domain"/>
    <property type="match status" value="1"/>
</dbReference>
<dbReference type="PANTHER" id="PTHR10815">
    <property type="entry name" value="METHYLATED-DNA--PROTEIN-CYSTEINE METHYLTRANSFERASE"/>
    <property type="match status" value="1"/>
</dbReference>
<dbReference type="PROSITE" id="PS00374">
    <property type="entry name" value="MGMT"/>
    <property type="match status" value="1"/>
</dbReference>
<evidence type="ECO:0000256" key="6">
    <source>
        <dbReference type="ARBA" id="ARBA00022763"/>
    </source>
</evidence>
<dbReference type="SMART" id="SM00342">
    <property type="entry name" value="HTH_ARAC"/>
    <property type="match status" value="1"/>
</dbReference>
<evidence type="ECO:0000313" key="12">
    <source>
        <dbReference type="EMBL" id="SDG33347.1"/>
    </source>
</evidence>
<evidence type="ECO:0000256" key="1">
    <source>
        <dbReference type="ARBA" id="ARBA00001286"/>
    </source>
</evidence>
<evidence type="ECO:0000256" key="4">
    <source>
        <dbReference type="ARBA" id="ARBA00022603"/>
    </source>
</evidence>
<dbReference type="GO" id="GO:0006281">
    <property type="term" value="P:DNA repair"/>
    <property type="evidence" value="ECO:0007669"/>
    <property type="project" value="UniProtKB-KW"/>
</dbReference>
<comment type="similarity">
    <text evidence="2">Belongs to the MGMT family.</text>
</comment>